<dbReference type="PROSITE" id="PS00107">
    <property type="entry name" value="PROTEIN_KINASE_ATP"/>
    <property type="match status" value="1"/>
</dbReference>
<evidence type="ECO:0000256" key="4">
    <source>
        <dbReference type="ARBA" id="ARBA00022777"/>
    </source>
</evidence>
<dbReference type="SUPFAM" id="SSF56112">
    <property type="entry name" value="Protein kinase-like (PK-like)"/>
    <property type="match status" value="1"/>
</dbReference>
<feature type="domain" description="PPM-type phosphatase" evidence="13">
    <location>
        <begin position="291"/>
        <end position="746"/>
    </location>
</feature>
<comment type="catalytic activity">
    <reaction evidence="1">
        <text>S-ubiquitinyl-[E2 ubiquitin-conjugating enzyme]-L-cysteine + [acceptor protein]-L-lysine = [E2 ubiquitin-conjugating enzyme]-L-cysteine + N(6)-ubiquitinyl-[acceptor protein]-L-lysine.</text>
        <dbReference type="EC" id="2.3.2.27"/>
    </reaction>
</comment>
<comment type="catalytic activity">
    <reaction evidence="7">
        <text>O-phospho-L-seryl-[protein] + H2O = L-seryl-[protein] + phosphate</text>
        <dbReference type="Rhea" id="RHEA:20629"/>
        <dbReference type="Rhea" id="RHEA-COMP:9863"/>
        <dbReference type="Rhea" id="RHEA-COMP:11604"/>
        <dbReference type="ChEBI" id="CHEBI:15377"/>
        <dbReference type="ChEBI" id="CHEBI:29999"/>
        <dbReference type="ChEBI" id="CHEBI:43474"/>
        <dbReference type="ChEBI" id="CHEBI:83421"/>
        <dbReference type="EC" id="3.1.3.16"/>
    </reaction>
</comment>
<evidence type="ECO:0000259" key="13">
    <source>
        <dbReference type="PROSITE" id="PS51746"/>
    </source>
</evidence>
<evidence type="ECO:0000313" key="14">
    <source>
        <dbReference type="EMBL" id="KAG1339224.1"/>
    </source>
</evidence>
<keyword evidence="6 9" id="KW-0067">ATP-binding</keyword>
<organism evidence="14 15">
    <name type="scientific">Cocos nucifera</name>
    <name type="common">Coconut palm</name>
    <dbReference type="NCBI Taxonomy" id="13894"/>
    <lineage>
        <taxon>Eukaryota</taxon>
        <taxon>Viridiplantae</taxon>
        <taxon>Streptophyta</taxon>
        <taxon>Embryophyta</taxon>
        <taxon>Tracheophyta</taxon>
        <taxon>Spermatophyta</taxon>
        <taxon>Magnoliopsida</taxon>
        <taxon>Liliopsida</taxon>
        <taxon>Arecaceae</taxon>
        <taxon>Arecoideae</taxon>
        <taxon>Cocoseae</taxon>
        <taxon>Attaleinae</taxon>
        <taxon>Cocos</taxon>
    </lineage>
</organism>
<evidence type="ECO:0000256" key="1">
    <source>
        <dbReference type="ARBA" id="ARBA00000900"/>
    </source>
</evidence>
<evidence type="ECO:0000256" key="11">
    <source>
        <dbReference type="SAM" id="MobiDB-lite"/>
    </source>
</evidence>
<feature type="domain" description="Protein kinase" evidence="12">
    <location>
        <begin position="974"/>
        <end position="1241"/>
    </location>
</feature>
<dbReference type="InterPro" id="IPR000719">
    <property type="entry name" value="Prot_kinase_dom"/>
</dbReference>
<evidence type="ECO:0000256" key="5">
    <source>
        <dbReference type="ARBA" id="ARBA00022786"/>
    </source>
</evidence>
<feature type="region of interest" description="Disordered" evidence="11">
    <location>
        <begin position="234"/>
        <end position="309"/>
    </location>
</feature>
<keyword evidence="4" id="KW-0418">Kinase</keyword>
<evidence type="ECO:0000256" key="7">
    <source>
        <dbReference type="ARBA" id="ARBA00047761"/>
    </source>
</evidence>
<dbReference type="PANTHER" id="PTHR45647">
    <property type="entry name" value="OS02G0152300 PROTEIN"/>
    <property type="match status" value="1"/>
</dbReference>
<dbReference type="OrthoDB" id="4062651at2759"/>
<dbReference type="InterPro" id="IPR011009">
    <property type="entry name" value="Kinase-like_dom_sf"/>
</dbReference>
<keyword evidence="5" id="KW-0833">Ubl conjugation pathway</keyword>
<dbReference type="EMBL" id="CM017875">
    <property type="protein sequence ID" value="KAG1339224.1"/>
    <property type="molecule type" value="Genomic_DNA"/>
</dbReference>
<keyword evidence="10" id="KW-0175">Coiled coil</keyword>
<dbReference type="GO" id="GO:0004722">
    <property type="term" value="F:protein serine/threonine phosphatase activity"/>
    <property type="evidence" value="ECO:0007669"/>
    <property type="project" value="UniProtKB-EC"/>
</dbReference>
<protein>
    <submittedName>
        <fullName evidence="14">Putative U-box domain-containing protein 33</fullName>
    </submittedName>
</protein>
<keyword evidence="15" id="KW-1185">Reference proteome</keyword>
<evidence type="ECO:0000256" key="3">
    <source>
        <dbReference type="ARBA" id="ARBA00022741"/>
    </source>
</evidence>
<dbReference type="PROSITE" id="PS50011">
    <property type="entry name" value="PROTEIN_KINASE_DOM"/>
    <property type="match status" value="1"/>
</dbReference>
<dbReference type="SMART" id="SM00332">
    <property type="entry name" value="PP2Cc"/>
    <property type="match status" value="1"/>
</dbReference>
<evidence type="ECO:0000313" key="15">
    <source>
        <dbReference type="Proteomes" id="UP000797356"/>
    </source>
</evidence>
<dbReference type="Proteomes" id="UP000797356">
    <property type="component" value="Chromosome 4"/>
</dbReference>
<dbReference type="GO" id="GO:0004672">
    <property type="term" value="F:protein kinase activity"/>
    <property type="evidence" value="ECO:0007669"/>
    <property type="project" value="InterPro"/>
</dbReference>
<dbReference type="PROSITE" id="PS51746">
    <property type="entry name" value="PPM_2"/>
    <property type="match status" value="1"/>
</dbReference>
<reference evidence="14" key="2">
    <citation type="submission" date="2019-07" db="EMBL/GenBank/DDBJ databases">
        <authorList>
            <person name="Yang Y."/>
            <person name="Bocs S."/>
            <person name="Baudouin L."/>
        </authorList>
    </citation>
    <scope>NUCLEOTIDE SEQUENCE</scope>
    <source>
        <tissue evidence="14">Spear leaf of Hainan Tall coconut</tissue>
    </source>
</reference>
<evidence type="ECO:0000256" key="2">
    <source>
        <dbReference type="ARBA" id="ARBA00022679"/>
    </source>
</evidence>
<dbReference type="GO" id="GO:0061630">
    <property type="term" value="F:ubiquitin protein ligase activity"/>
    <property type="evidence" value="ECO:0007669"/>
    <property type="project" value="UniProtKB-EC"/>
</dbReference>
<feature type="compositionally biased region" description="Basic and acidic residues" evidence="11">
    <location>
        <begin position="242"/>
        <end position="251"/>
    </location>
</feature>
<dbReference type="InterPro" id="IPR051348">
    <property type="entry name" value="U-box_ubiquitin_ligases"/>
</dbReference>
<dbReference type="Gene3D" id="3.60.40.10">
    <property type="entry name" value="PPM-type phosphatase domain"/>
    <property type="match status" value="1"/>
</dbReference>
<dbReference type="Pfam" id="PF00481">
    <property type="entry name" value="PP2C"/>
    <property type="match status" value="1"/>
</dbReference>
<reference evidence="14" key="1">
    <citation type="journal article" date="2017" name="Gigascience">
        <title>The genome draft of coconut (Cocos nucifera).</title>
        <authorList>
            <person name="Xiao Y."/>
            <person name="Xu P."/>
            <person name="Fan H."/>
            <person name="Baudouin L."/>
            <person name="Xia W."/>
            <person name="Bocs S."/>
            <person name="Xu J."/>
            <person name="Li Q."/>
            <person name="Guo A."/>
            <person name="Zhou L."/>
            <person name="Li J."/>
            <person name="Wu Y."/>
            <person name="Ma Z."/>
            <person name="Armero A."/>
            <person name="Issali A.E."/>
            <person name="Liu N."/>
            <person name="Peng M."/>
            <person name="Yang Y."/>
        </authorList>
    </citation>
    <scope>NUCLEOTIDE SEQUENCE</scope>
    <source>
        <tissue evidence="14">Spear leaf of Hainan Tall coconut</tissue>
    </source>
</reference>
<dbReference type="GO" id="GO:0005524">
    <property type="term" value="F:ATP binding"/>
    <property type="evidence" value="ECO:0007669"/>
    <property type="project" value="UniProtKB-UniRule"/>
</dbReference>
<evidence type="ECO:0000256" key="10">
    <source>
        <dbReference type="SAM" id="Coils"/>
    </source>
</evidence>
<evidence type="ECO:0000256" key="6">
    <source>
        <dbReference type="ARBA" id="ARBA00022840"/>
    </source>
</evidence>
<accession>A0A8K0I871</accession>
<dbReference type="AlphaFoldDB" id="A0A8K0I871"/>
<comment type="caution">
    <text evidence="14">The sequence shown here is derived from an EMBL/GenBank/DDBJ whole genome shotgun (WGS) entry which is preliminary data.</text>
</comment>
<dbReference type="Gene3D" id="1.10.510.10">
    <property type="entry name" value="Transferase(Phosphotransferase) domain 1"/>
    <property type="match status" value="1"/>
</dbReference>
<dbReference type="InterPro" id="IPR036457">
    <property type="entry name" value="PPM-type-like_dom_sf"/>
</dbReference>
<proteinExistence type="predicted"/>
<feature type="coiled-coil region" evidence="10">
    <location>
        <begin position="820"/>
        <end position="882"/>
    </location>
</feature>
<feature type="compositionally biased region" description="Polar residues" evidence="11">
    <location>
        <begin position="275"/>
        <end position="286"/>
    </location>
</feature>
<gene>
    <name evidence="14" type="ORF">COCNU_04G015300</name>
</gene>
<keyword evidence="2" id="KW-0808">Transferase</keyword>
<evidence type="ECO:0000259" key="12">
    <source>
        <dbReference type="PROSITE" id="PS50011"/>
    </source>
</evidence>
<evidence type="ECO:0000256" key="9">
    <source>
        <dbReference type="PROSITE-ProRule" id="PRU10141"/>
    </source>
</evidence>
<feature type="compositionally biased region" description="Low complexity" evidence="11">
    <location>
        <begin position="257"/>
        <end position="268"/>
    </location>
</feature>
<comment type="catalytic activity">
    <reaction evidence="8">
        <text>O-phospho-L-threonyl-[protein] + H2O = L-threonyl-[protein] + phosphate</text>
        <dbReference type="Rhea" id="RHEA:47004"/>
        <dbReference type="Rhea" id="RHEA-COMP:11060"/>
        <dbReference type="Rhea" id="RHEA-COMP:11605"/>
        <dbReference type="ChEBI" id="CHEBI:15377"/>
        <dbReference type="ChEBI" id="CHEBI:30013"/>
        <dbReference type="ChEBI" id="CHEBI:43474"/>
        <dbReference type="ChEBI" id="CHEBI:61977"/>
        <dbReference type="EC" id="3.1.3.16"/>
    </reaction>
</comment>
<evidence type="ECO:0000256" key="8">
    <source>
        <dbReference type="ARBA" id="ARBA00048336"/>
    </source>
</evidence>
<dbReference type="SMART" id="SM00220">
    <property type="entry name" value="S_TKc"/>
    <property type="match status" value="1"/>
</dbReference>
<dbReference type="InterPro" id="IPR017441">
    <property type="entry name" value="Protein_kinase_ATP_BS"/>
</dbReference>
<dbReference type="SUPFAM" id="SSF81606">
    <property type="entry name" value="PP2C-like"/>
    <property type="match status" value="1"/>
</dbReference>
<sequence length="1272" mass="139783">MGNGFAKLTPCFAGDGLALRSRRHVSATATLEAPGDESLGHSFCYVRPDLSLARSGSSKVHHSEETTTFRSISGAAVSANPATPLSTALLLLPSELTCSSAASFESSTSFSSVPLQPVPRFSGPLSGPLATDYGFMSGPLASERGFMSGPLAADRGFMSGPLSDRAGGGIFSGPLDHPPSLSASSSGHFHRSLSQTLALRRRRRLLRPRRTAASLLRGATKAIARTISAASKLRAVSSPIKKSKESDDSKATETNNPSSGGSTTKPSSGIGGLTTHPSTSSDQMSVEGSEDSDSSEAPTSNLQWAQGKAGEDRVHVVVSEEHGWVFVGIYDGFNGPDATDYLLSNLYLAVHQELKGLLWEDKYDGSVPSDDSTGEFDITITTSQPGVGGCCKEGKRRWCKGAAEIWEEKHRRWNGEWDRERLELDRKLKEQLSRSSSRGAANHKEVLKALSQALRKTEDAYLDVADKMVSENPELALMGSCVLVMLMKGEDVYLMNVGDSRAVLARKVEPDTQNSVGKVMQDLDRVHDLEAYDGGDQMDGVPSLAALQLTLDHSTCVEEEVRRIKREHPDDPSAIVNDRVKATPEGDPAQHLVEGVLLRAARKAVGKIPASQANEELVSTYRRTEKEITKRILLTYLRFCHEAQVQPSIIMTEAEQIQNGIVDLVVQHGIHRLVMGSAPDKLVWTREASDGTNSFLSVFSPDAAVLQKDYSEPMPNPEYVSFNTFMTADLQGDGGKSNDTRVVVSTDSSIFNGTKLSNSQFPLSLPNTLSCPTSPVDIGLSSEINSQDKLEPEVFFDQLKEVNLEVERSKKEAFVELVKRREVESEVEEALDRIKALESAHAREVKIREELEDLLTTIKLQHKELINQRDETMKELQNALSTIATLDAHAQEMSLFRDEAAAELDLIQSCIAILRLERQKIQEQEEKAVAQLERWRCSSQATSPNCSQLIGFGGDSYNFTEFALSDLESATCGFSESFKLGQGGYGCVYKGEIFNRSVVIKKLHPHNVQGQMEFQQEVYVLSKLRHPHLVTLVGVCPEDLSLVYEYLPNGNLRDRLFCKSTTPSLTWRVRTCIAAQISSALLFLHSSKPEKIIHGDLKPENIFLDCNFNCKICDFGICRLVPEDVECYPLFRRNTEPKGAFSYADPQYQRTEMLTPKSDVYSFGIIILQLLTGRPPHGLASEVRRAVLSGKLSSILDPAAGEWPSDVARRLAEFGLQCSELNSRDRPELTPEVEIMHDPQVASDGFTYEGRALRGLAMPPLKLNTMSMCHHP</sequence>
<dbReference type="Pfam" id="PF00069">
    <property type="entry name" value="Pkinase"/>
    <property type="match status" value="1"/>
</dbReference>
<dbReference type="Gene3D" id="3.30.200.20">
    <property type="entry name" value="Phosphorylase Kinase, domain 1"/>
    <property type="match status" value="1"/>
</dbReference>
<keyword evidence="3 9" id="KW-0547">Nucleotide-binding</keyword>
<dbReference type="InterPro" id="IPR001932">
    <property type="entry name" value="PPM-type_phosphatase-like_dom"/>
</dbReference>
<feature type="region of interest" description="Disordered" evidence="11">
    <location>
        <begin position="168"/>
        <end position="194"/>
    </location>
</feature>
<dbReference type="PROSITE" id="PS00108">
    <property type="entry name" value="PROTEIN_KINASE_ST"/>
    <property type="match status" value="1"/>
</dbReference>
<feature type="binding site" evidence="9">
    <location>
        <position position="1002"/>
    </location>
    <ligand>
        <name>ATP</name>
        <dbReference type="ChEBI" id="CHEBI:30616"/>
    </ligand>
</feature>
<dbReference type="PANTHER" id="PTHR45647:SF43">
    <property type="entry name" value="OS10G0100500 PROTEIN"/>
    <property type="match status" value="1"/>
</dbReference>
<name>A0A8K0I871_COCNU</name>
<dbReference type="InterPro" id="IPR008271">
    <property type="entry name" value="Ser/Thr_kinase_AS"/>
</dbReference>